<organism evidence="2">
    <name type="scientific">Hyperionvirus sp</name>
    <dbReference type="NCBI Taxonomy" id="2487770"/>
    <lineage>
        <taxon>Viruses</taxon>
        <taxon>Varidnaviria</taxon>
        <taxon>Bamfordvirae</taxon>
        <taxon>Nucleocytoviricota</taxon>
        <taxon>Megaviricetes</taxon>
        <taxon>Imitervirales</taxon>
        <taxon>Mimiviridae</taxon>
        <taxon>Klosneuvirinae</taxon>
    </lineage>
</organism>
<keyword evidence="1" id="KW-0472">Membrane</keyword>
<name>A0A3G5ABX0_9VIRU</name>
<accession>A0A3G5ABX0</accession>
<proteinExistence type="predicted"/>
<protein>
    <submittedName>
        <fullName evidence="2">Uncharacterized protein</fullName>
    </submittedName>
</protein>
<keyword evidence="1" id="KW-1133">Transmembrane helix</keyword>
<sequence>MNITKSDNVSYVNIVIIVALIAIFLWLIYPCFTSVDRFEGDMNPVEGDSNGYGDDAGEMRETEVEKVMMDQYQEPVAWDASSKLGSGFQTVKDYTLVGDKCSPSCCSPQWPVPFKTEKLSHSEDYVLNNYYCNDGTHNSGCLCMKKDQLGFLESRGLNTNF</sequence>
<dbReference type="EMBL" id="MK072419">
    <property type="protein sequence ID" value="AYV84748.1"/>
    <property type="molecule type" value="Genomic_DNA"/>
</dbReference>
<evidence type="ECO:0000313" key="2">
    <source>
        <dbReference type="EMBL" id="AYV84748.1"/>
    </source>
</evidence>
<keyword evidence="1" id="KW-0812">Transmembrane</keyword>
<evidence type="ECO:0000256" key="1">
    <source>
        <dbReference type="SAM" id="Phobius"/>
    </source>
</evidence>
<gene>
    <name evidence="2" type="ORF">Hyperionvirus37_1</name>
</gene>
<feature type="transmembrane region" description="Helical" evidence="1">
    <location>
        <begin position="12"/>
        <end position="29"/>
    </location>
</feature>
<reference evidence="2" key="1">
    <citation type="submission" date="2018-10" db="EMBL/GenBank/DDBJ databases">
        <title>Hidden diversity of soil giant viruses.</title>
        <authorList>
            <person name="Schulz F."/>
            <person name="Alteio L."/>
            <person name="Goudeau D."/>
            <person name="Ryan E.M."/>
            <person name="Malmstrom R.R."/>
            <person name="Blanchard J."/>
            <person name="Woyke T."/>
        </authorList>
    </citation>
    <scope>NUCLEOTIDE SEQUENCE</scope>
    <source>
        <strain evidence="2">HYV1</strain>
    </source>
</reference>